<proteinExistence type="predicted"/>
<organism evidence="1 2">
    <name type="scientific">Caldalkalibacillus uzonensis</name>
    <dbReference type="NCBI Taxonomy" id="353224"/>
    <lineage>
        <taxon>Bacteria</taxon>
        <taxon>Bacillati</taxon>
        <taxon>Bacillota</taxon>
        <taxon>Bacilli</taxon>
        <taxon>Bacillales</taxon>
        <taxon>Bacillaceae</taxon>
        <taxon>Caldalkalibacillus</taxon>
    </lineage>
</organism>
<accession>A0ABU0CWL9</accession>
<gene>
    <name evidence="1" type="ORF">J2S00_003651</name>
</gene>
<dbReference type="Proteomes" id="UP001232445">
    <property type="component" value="Unassembled WGS sequence"/>
</dbReference>
<keyword evidence="2" id="KW-1185">Reference proteome</keyword>
<evidence type="ECO:0000313" key="2">
    <source>
        <dbReference type="Proteomes" id="UP001232445"/>
    </source>
</evidence>
<evidence type="ECO:0000313" key="1">
    <source>
        <dbReference type="EMBL" id="MDQ0340811.1"/>
    </source>
</evidence>
<reference evidence="1 2" key="1">
    <citation type="submission" date="2023-07" db="EMBL/GenBank/DDBJ databases">
        <title>Genomic Encyclopedia of Type Strains, Phase IV (KMG-IV): sequencing the most valuable type-strain genomes for metagenomic binning, comparative biology and taxonomic classification.</title>
        <authorList>
            <person name="Goeker M."/>
        </authorList>
    </citation>
    <scope>NUCLEOTIDE SEQUENCE [LARGE SCALE GENOMIC DNA]</scope>
    <source>
        <strain evidence="1 2">DSM 17740</strain>
    </source>
</reference>
<dbReference type="EMBL" id="JAUSUQ010000020">
    <property type="protein sequence ID" value="MDQ0340811.1"/>
    <property type="molecule type" value="Genomic_DNA"/>
</dbReference>
<comment type="caution">
    <text evidence="1">The sequence shown here is derived from an EMBL/GenBank/DDBJ whole genome shotgun (WGS) entry which is preliminary data.</text>
</comment>
<sequence>MLVGEEVYCYTELKKVFEKKGNPDGTRIFMTRETIIVTEIVRKGVVAWQSGGTSARNLTR</sequence>
<name>A0ABU0CWL9_9BACI</name>
<protein>
    <submittedName>
        <fullName evidence="1">Uncharacterized protein</fullName>
    </submittedName>
</protein>